<evidence type="ECO:0000256" key="5">
    <source>
        <dbReference type="ARBA" id="ARBA00022801"/>
    </source>
</evidence>
<dbReference type="EMBL" id="VYXB01007500">
    <property type="protein sequence ID" value="NWS19188.1"/>
    <property type="molecule type" value="Genomic_DNA"/>
</dbReference>
<dbReference type="PANTHER" id="PTHR24252">
    <property type="entry name" value="ACROSIN-RELATED"/>
    <property type="match status" value="1"/>
</dbReference>
<evidence type="ECO:0000256" key="8">
    <source>
        <dbReference type="ARBA" id="ARBA00024195"/>
    </source>
</evidence>
<comment type="caution">
    <text evidence="11">The sequence shown here is derived from an EMBL/GenBank/DDBJ whole genome shotgun (WGS) entry which is preliminary data.</text>
</comment>
<gene>
    <name evidence="11" type="primary">Acr_3</name>
    <name evidence="11" type="ORF">PACMIN_R11125</name>
</gene>
<dbReference type="PROSITE" id="PS50240">
    <property type="entry name" value="TRYPSIN_DOM"/>
    <property type="match status" value="1"/>
</dbReference>
<evidence type="ECO:0000256" key="6">
    <source>
        <dbReference type="ARBA" id="ARBA00022825"/>
    </source>
</evidence>
<name>A0A7K5DFT2_9TYRA</name>
<feature type="non-terminal residue" evidence="11">
    <location>
        <position position="1"/>
    </location>
</feature>
<dbReference type="Pfam" id="PF00089">
    <property type="entry name" value="Trypsin"/>
    <property type="match status" value="1"/>
</dbReference>
<evidence type="ECO:0000256" key="2">
    <source>
        <dbReference type="ARBA" id="ARBA00012050"/>
    </source>
</evidence>
<dbReference type="InterPro" id="IPR033116">
    <property type="entry name" value="TRYPSIN_SER"/>
</dbReference>
<proteinExistence type="inferred from homology"/>
<feature type="domain" description="Peptidase S1" evidence="10">
    <location>
        <begin position="1"/>
        <end position="241"/>
    </location>
</feature>
<keyword evidence="4 9" id="KW-0645">Protease</keyword>
<dbReference type="Gene3D" id="2.40.10.10">
    <property type="entry name" value="Trypsin-like serine proteases"/>
    <property type="match status" value="2"/>
</dbReference>
<dbReference type="GO" id="GO:0006508">
    <property type="term" value="P:proteolysis"/>
    <property type="evidence" value="ECO:0007669"/>
    <property type="project" value="UniProtKB-KW"/>
</dbReference>
<evidence type="ECO:0000256" key="9">
    <source>
        <dbReference type="RuleBase" id="RU363034"/>
    </source>
</evidence>
<dbReference type="PRINTS" id="PR00722">
    <property type="entry name" value="CHYMOTRYPSIN"/>
</dbReference>
<dbReference type="InterPro" id="IPR001254">
    <property type="entry name" value="Trypsin_dom"/>
</dbReference>
<keyword evidence="7" id="KW-1015">Disulfide bond</keyword>
<evidence type="ECO:0000256" key="7">
    <source>
        <dbReference type="ARBA" id="ARBA00023157"/>
    </source>
</evidence>
<reference evidence="11 12" key="1">
    <citation type="submission" date="2019-09" db="EMBL/GenBank/DDBJ databases">
        <title>Bird 10,000 Genomes (B10K) Project - Family phase.</title>
        <authorList>
            <person name="Zhang G."/>
        </authorList>
    </citation>
    <scope>NUCLEOTIDE SEQUENCE [LARGE SCALE GENOMIC DNA]</scope>
    <source>
        <strain evidence="11">B10K-DU-001-72</strain>
        <tissue evidence="11">Muscle</tissue>
    </source>
</reference>
<evidence type="ECO:0000259" key="10">
    <source>
        <dbReference type="PROSITE" id="PS50240"/>
    </source>
</evidence>
<dbReference type="CDD" id="cd00190">
    <property type="entry name" value="Tryp_SPc"/>
    <property type="match status" value="1"/>
</dbReference>
<organism evidence="11 12">
    <name type="scientific">Pachyramphus minor</name>
    <dbReference type="NCBI Taxonomy" id="369605"/>
    <lineage>
        <taxon>Eukaryota</taxon>
        <taxon>Metazoa</taxon>
        <taxon>Chordata</taxon>
        <taxon>Craniata</taxon>
        <taxon>Vertebrata</taxon>
        <taxon>Euteleostomi</taxon>
        <taxon>Archelosauria</taxon>
        <taxon>Archosauria</taxon>
        <taxon>Dinosauria</taxon>
        <taxon>Saurischia</taxon>
        <taxon>Theropoda</taxon>
        <taxon>Coelurosauria</taxon>
        <taxon>Aves</taxon>
        <taxon>Neognathae</taxon>
        <taxon>Neoaves</taxon>
        <taxon>Telluraves</taxon>
        <taxon>Australaves</taxon>
        <taxon>Passeriformes</taxon>
        <taxon>Tyrannidae</taxon>
        <taxon>Pachyramphus</taxon>
    </lineage>
</organism>
<feature type="non-terminal residue" evidence="11">
    <location>
        <position position="242"/>
    </location>
</feature>
<evidence type="ECO:0000313" key="11">
    <source>
        <dbReference type="EMBL" id="NWS19188.1"/>
    </source>
</evidence>
<dbReference type="PANTHER" id="PTHR24252:SF8">
    <property type="entry name" value="ACROSIN"/>
    <property type="match status" value="1"/>
</dbReference>
<protein>
    <recommendedName>
        <fullName evidence="3">Acrosin</fullName>
        <ecNumber evidence="2">3.4.21.10</ecNumber>
    </recommendedName>
</protein>
<keyword evidence="5 9" id="KW-0378">Hydrolase</keyword>
<dbReference type="InterPro" id="IPR001314">
    <property type="entry name" value="Peptidase_S1A"/>
</dbReference>
<dbReference type="GO" id="GO:0007340">
    <property type="term" value="P:acrosome reaction"/>
    <property type="evidence" value="ECO:0007669"/>
    <property type="project" value="TreeGrafter"/>
</dbReference>
<dbReference type="InterPro" id="IPR043504">
    <property type="entry name" value="Peptidase_S1_PA_chymotrypsin"/>
</dbReference>
<evidence type="ECO:0000256" key="4">
    <source>
        <dbReference type="ARBA" id="ARBA00022670"/>
    </source>
</evidence>
<dbReference type="GO" id="GO:0004252">
    <property type="term" value="F:serine-type endopeptidase activity"/>
    <property type="evidence" value="ECO:0007669"/>
    <property type="project" value="InterPro"/>
</dbReference>
<comment type="similarity">
    <text evidence="8">Belongs to the peptidase S1 family. CLIP subfamily.</text>
</comment>
<evidence type="ECO:0000256" key="1">
    <source>
        <dbReference type="ARBA" id="ARBA00001656"/>
    </source>
</evidence>
<dbReference type="PROSITE" id="PS00135">
    <property type="entry name" value="TRYPSIN_SER"/>
    <property type="match status" value="1"/>
</dbReference>
<dbReference type="FunFam" id="2.40.10.10:FF:000068">
    <property type="entry name" value="transmembrane protease serine 2"/>
    <property type="match status" value="1"/>
</dbReference>
<evidence type="ECO:0000313" key="12">
    <source>
        <dbReference type="Proteomes" id="UP000525089"/>
    </source>
</evidence>
<dbReference type="PROSITE" id="PS00134">
    <property type="entry name" value="TRYPSIN_HIS"/>
    <property type="match status" value="1"/>
</dbReference>
<sequence length="242" mass="26500">VGGVDVQPGAWAGLVSIRSYWTEEWTTHICGGTLIRPQWVLSAAHCFINRTNPLSEWAVVAGTTIVGELGPHVQVRRIKQVRMHELYDGNLLYDIAVVELEQPIVCSPTVQLACVPGPTVKVLPLHCYIAGWGDTYVKTVASQGIIMKQAKVLLLDTQLCNSSDWYGGTLQAYSLCAGYAEGGMSTCQGDSGGPLICKDTKADFFWEVGLTSYAIGCARPKKPSVFVSTQYFYNWIMKHIGH</sequence>
<dbReference type="SMART" id="SM00020">
    <property type="entry name" value="Tryp_SPc"/>
    <property type="match status" value="1"/>
</dbReference>
<dbReference type="SUPFAM" id="SSF50494">
    <property type="entry name" value="Trypsin-like serine proteases"/>
    <property type="match status" value="1"/>
</dbReference>
<dbReference type="FunFam" id="2.40.10.10:FF:000002">
    <property type="entry name" value="Transmembrane protease serine"/>
    <property type="match status" value="1"/>
</dbReference>
<dbReference type="Proteomes" id="UP000525089">
    <property type="component" value="Unassembled WGS sequence"/>
</dbReference>
<keyword evidence="12" id="KW-1185">Reference proteome</keyword>
<keyword evidence="6 9" id="KW-0720">Serine protease</keyword>
<accession>A0A7K5DFT2</accession>
<dbReference type="InterPro" id="IPR018114">
    <property type="entry name" value="TRYPSIN_HIS"/>
</dbReference>
<dbReference type="InterPro" id="IPR009003">
    <property type="entry name" value="Peptidase_S1_PA"/>
</dbReference>
<dbReference type="EC" id="3.4.21.10" evidence="2"/>
<dbReference type="AlphaFoldDB" id="A0A7K5DFT2"/>
<comment type="catalytic activity">
    <reaction evidence="1">
        <text>Preferential cleavage: Arg-|-Xaa, Lys-|-Xaa.</text>
        <dbReference type="EC" id="3.4.21.10"/>
    </reaction>
</comment>
<evidence type="ECO:0000256" key="3">
    <source>
        <dbReference type="ARBA" id="ARBA00017161"/>
    </source>
</evidence>